<evidence type="ECO:0000256" key="3">
    <source>
        <dbReference type="ARBA" id="ARBA00022989"/>
    </source>
</evidence>
<evidence type="ECO:0000256" key="2">
    <source>
        <dbReference type="ARBA" id="ARBA00022692"/>
    </source>
</evidence>
<keyword evidence="8" id="KW-1185">Reference proteome</keyword>
<name>A0AA39UZU3_9LECA</name>
<evidence type="ECO:0000259" key="6">
    <source>
        <dbReference type="Pfam" id="PF13664"/>
    </source>
</evidence>
<dbReference type="GO" id="GO:0016020">
    <property type="term" value="C:membrane"/>
    <property type="evidence" value="ECO:0007669"/>
    <property type="project" value="UniProtKB-SubCell"/>
</dbReference>
<evidence type="ECO:0000256" key="4">
    <source>
        <dbReference type="ARBA" id="ARBA00023136"/>
    </source>
</evidence>
<gene>
    <name evidence="7" type="ORF">JMJ35_007737</name>
</gene>
<proteinExistence type="predicted"/>
<feature type="transmembrane region" description="Helical" evidence="5">
    <location>
        <begin position="52"/>
        <end position="71"/>
    </location>
</feature>
<keyword evidence="2 5" id="KW-0812">Transmembrane</keyword>
<evidence type="ECO:0000256" key="1">
    <source>
        <dbReference type="ARBA" id="ARBA00004370"/>
    </source>
</evidence>
<evidence type="ECO:0000256" key="5">
    <source>
        <dbReference type="SAM" id="Phobius"/>
    </source>
</evidence>
<organism evidence="7 8">
    <name type="scientific">Cladonia borealis</name>
    <dbReference type="NCBI Taxonomy" id="184061"/>
    <lineage>
        <taxon>Eukaryota</taxon>
        <taxon>Fungi</taxon>
        <taxon>Dikarya</taxon>
        <taxon>Ascomycota</taxon>
        <taxon>Pezizomycotina</taxon>
        <taxon>Lecanoromycetes</taxon>
        <taxon>OSLEUM clade</taxon>
        <taxon>Lecanoromycetidae</taxon>
        <taxon>Lecanorales</taxon>
        <taxon>Lecanorineae</taxon>
        <taxon>Cladoniaceae</taxon>
        <taxon>Cladonia</taxon>
    </lineage>
</organism>
<sequence length="195" mass="21359">MPDISLLWSPAPYHILSYGTLLGSSVYQSFINGIVSYRALSRPQFSTLQSALLPIFFTLQTALPAILALTYPGPLTPSPSLSSLSTTTTTTRSPSSLPGVLAPSNRWSVLLPLTSIFILNALNLFYMGPVTTRIMKERKHQETRDGKRYYDAGPHSKEMERLNGRFGRMHGASALTNLVALGVTVVYGVVLSERL</sequence>
<dbReference type="AlphaFoldDB" id="A0AA39UZU3"/>
<keyword evidence="3 5" id="KW-1133">Transmembrane helix</keyword>
<dbReference type="InterPro" id="IPR053009">
    <property type="entry name" value="Xanthocillin_Biosynth-Assoc"/>
</dbReference>
<dbReference type="PANTHER" id="PTHR23241:SF106">
    <property type="entry name" value="DUF4149 DOMAIN-CONTAINING PROTEIN"/>
    <property type="match status" value="1"/>
</dbReference>
<feature type="domain" description="TMEM205-like" evidence="6">
    <location>
        <begin position="16"/>
        <end position="140"/>
    </location>
</feature>
<comment type="subcellular location">
    <subcellularLocation>
        <location evidence="1">Membrane</location>
    </subcellularLocation>
</comment>
<reference evidence="7" key="1">
    <citation type="submission" date="2023-03" db="EMBL/GenBank/DDBJ databases">
        <title>Complete genome of Cladonia borealis.</title>
        <authorList>
            <person name="Park H."/>
        </authorList>
    </citation>
    <scope>NUCLEOTIDE SEQUENCE</scope>
    <source>
        <strain evidence="7">ANT050790</strain>
    </source>
</reference>
<dbReference type="EMBL" id="JAFEKC020000017">
    <property type="protein sequence ID" value="KAK0510343.1"/>
    <property type="molecule type" value="Genomic_DNA"/>
</dbReference>
<dbReference type="InterPro" id="IPR025423">
    <property type="entry name" value="TMEM205-like"/>
</dbReference>
<dbReference type="Pfam" id="PF13664">
    <property type="entry name" value="DUF4149"/>
    <property type="match status" value="1"/>
</dbReference>
<dbReference type="PANTHER" id="PTHR23241">
    <property type="entry name" value="LATE EMBRYOGENESIS ABUNDANT PLANTS LEA-RELATED"/>
    <property type="match status" value="1"/>
</dbReference>
<accession>A0AA39UZU3</accession>
<protein>
    <recommendedName>
        <fullName evidence="6">TMEM205-like domain-containing protein</fullName>
    </recommendedName>
</protein>
<feature type="transmembrane region" description="Helical" evidence="5">
    <location>
        <begin position="107"/>
        <end position="126"/>
    </location>
</feature>
<feature type="transmembrane region" description="Helical" evidence="5">
    <location>
        <begin position="169"/>
        <end position="190"/>
    </location>
</feature>
<evidence type="ECO:0000313" key="7">
    <source>
        <dbReference type="EMBL" id="KAK0510343.1"/>
    </source>
</evidence>
<comment type="caution">
    <text evidence="7">The sequence shown here is derived from an EMBL/GenBank/DDBJ whole genome shotgun (WGS) entry which is preliminary data.</text>
</comment>
<keyword evidence="4 5" id="KW-0472">Membrane</keyword>
<feature type="transmembrane region" description="Helical" evidence="5">
    <location>
        <begin position="15"/>
        <end position="40"/>
    </location>
</feature>
<evidence type="ECO:0000313" key="8">
    <source>
        <dbReference type="Proteomes" id="UP001166286"/>
    </source>
</evidence>
<dbReference type="Proteomes" id="UP001166286">
    <property type="component" value="Unassembled WGS sequence"/>
</dbReference>